<gene>
    <name evidence="1" type="primary">TC6_037</name>
</gene>
<evidence type="ECO:0000313" key="2">
    <source>
        <dbReference type="Proteomes" id="UP000241282"/>
    </source>
</evidence>
<proteinExistence type="predicted"/>
<sequence length="57" mass="6652">MVIYVWPDGYWLYEWAVEDNASLARLASPHKKIDLDNHLDYNLTVDEINACIEALDE</sequence>
<name>A0A2H5BQD9_9CAUD</name>
<dbReference type="Proteomes" id="UP000241282">
    <property type="component" value="Segment"/>
</dbReference>
<protein>
    <submittedName>
        <fullName evidence="1">Uncharacterized protein</fullName>
    </submittedName>
</protein>
<dbReference type="EMBL" id="MG676466">
    <property type="protein sequence ID" value="AUG88548.1"/>
    <property type="molecule type" value="Genomic_DNA"/>
</dbReference>
<accession>A0A2H5BQD9</accession>
<evidence type="ECO:0000313" key="1">
    <source>
        <dbReference type="EMBL" id="AUG88548.1"/>
    </source>
</evidence>
<reference evidence="1 2" key="1">
    <citation type="submission" date="2017-12" db="EMBL/GenBank/DDBJ databases">
        <title>Genomic identification of Pseudomonas aeruginosa phage TC6.</title>
        <authorList>
            <person name="Lu S."/>
            <person name="Tang C."/>
            <person name="Deng C."/>
            <person name="Zhang Y."/>
            <person name="Xiao C."/>
        </authorList>
    </citation>
    <scope>NUCLEOTIDE SEQUENCE [LARGE SCALE GENOMIC DNA]</scope>
</reference>
<organism evidence="1 2">
    <name type="scientific">Pseudomonas phage TC6</name>
    <dbReference type="NCBI Taxonomy" id="2060947"/>
    <lineage>
        <taxon>Viruses</taxon>
        <taxon>Duplodnaviria</taxon>
        <taxon>Heunggongvirae</taxon>
        <taxon>Uroviricota</taxon>
        <taxon>Caudoviricetes</taxon>
        <taxon>Zobellviridae</taxon>
        <taxon>Paundecimvirus</taxon>
        <taxon>Paundecimvirus PA11</taxon>
    </lineage>
</organism>